<name>A0ABP8WQ91_9MICO</name>
<organism evidence="2 3">
    <name type="scientific">Promicromonospora umidemergens</name>
    <dbReference type="NCBI Taxonomy" id="629679"/>
    <lineage>
        <taxon>Bacteria</taxon>
        <taxon>Bacillati</taxon>
        <taxon>Actinomycetota</taxon>
        <taxon>Actinomycetes</taxon>
        <taxon>Micrococcales</taxon>
        <taxon>Promicromonosporaceae</taxon>
        <taxon>Promicromonospora</taxon>
    </lineage>
</organism>
<comment type="caution">
    <text evidence="2">The sequence shown here is derived from an EMBL/GenBank/DDBJ whole genome shotgun (WGS) entry which is preliminary data.</text>
</comment>
<proteinExistence type="predicted"/>
<evidence type="ECO:0000313" key="2">
    <source>
        <dbReference type="EMBL" id="GAA4692299.1"/>
    </source>
</evidence>
<dbReference type="InterPro" id="IPR027417">
    <property type="entry name" value="P-loop_NTPase"/>
</dbReference>
<evidence type="ECO:0000256" key="1">
    <source>
        <dbReference type="ARBA" id="ARBA00022679"/>
    </source>
</evidence>
<protein>
    <recommendedName>
        <fullName evidence="4">Sulfotransferase family protein</fullName>
    </recommendedName>
</protein>
<dbReference type="Pfam" id="PF19786">
    <property type="entry name" value="DUF6270"/>
    <property type="match status" value="1"/>
</dbReference>
<dbReference type="PANTHER" id="PTHR10605">
    <property type="entry name" value="HEPARAN SULFATE SULFOTRANSFERASE"/>
    <property type="match status" value="1"/>
</dbReference>
<dbReference type="Proteomes" id="UP001500843">
    <property type="component" value="Unassembled WGS sequence"/>
</dbReference>
<dbReference type="RefSeq" id="WP_253869756.1">
    <property type="nucleotide sequence ID" value="NZ_BAABHM010000006.1"/>
</dbReference>
<reference evidence="3" key="1">
    <citation type="journal article" date="2019" name="Int. J. Syst. Evol. Microbiol.">
        <title>The Global Catalogue of Microorganisms (GCM) 10K type strain sequencing project: providing services to taxonomists for standard genome sequencing and annotation.</title>
        <authorList>
            <consortium name="The Broad Institute Genomics Platform"/>
            <consortium name="The Broad Institute Genome Sequencing Center for Infectious Disease"/>
            <person name="Wu L."/>
            <person name="Ma J."/>
        </authorList>
    </citation>
    <scope>NUCLEOTIDE SEQUENCE [LARGE SCALE GENOMIC DNA]</scope>
    <source>
        <strain evidence="3">JCM 17975</strain>
    </source>
</reference>
<keyword evidence="3" id="KW-1185">Reference proteome</keyword>
<dbReference type="Gene3D" id="3.40.50.300">
    <property type="entry name" value="P-loop containing nucleotide triphosphate hydrolases"/>
    <property type="match status" value="1"/>
</dbReference>
<evidence type="ECO:0008006" key="4">
    <source>
        <dbReference type="Google" id="ProtNLM"/>
    </source>
</evidence>
<accession>A0ABP8WQ91</accession>
<dbReference type="PANTHER" id="PTHR10605:SF56">
    <property type="entry name" value="BIFUNCTIONAL HEPARAN SULFATE N-DEACETYLASE_N-SULFOTRANSFERASE"/>
    <property type="match status" value="1"/>
</dbReference>
<dbReference type="EMBL" id="BAABHM010000006">
    <property type="protein sequence ID" value="GAA4692299.1"/>
    <property type="molecule type" value="Genomic_DNA"/>
</dbReference>
<keyword evidence="1" id="KW-0808">Transferase</keyword>
<dbReference type="Pfam" id="PF13469">
    <property type="entry name" value="Sulfotransfer_3"/>
    <property type="match status" value="1"/>
</dbReference>
<sequence>MSKTRVFIYGSCVSRDTFEHLDPEQFELVEYVARQSALSATTRPVELLAPPTLESRFQQRMVDGDFASSLRPLLAQHSNGTDVLLIDLTDERLGAYLLPDGTVVTRSVELIESGTERSLPQGSHHLAFGTQQHYEYWSGAVRALGDAIRNTMPQVAVALLDVPWAEWSESGQQTPSSFGVSAAQANPTFRSYVEVAAQALGAHVVALDPSEVLSGPHHPWGDAPFHYAESVYLDIVKRLTGAEGRVIWGAGATRTLTADLPAQTATTGSRAAVRERAAGHEPATGAARGAPSPAAQLRRLEGGPNFLIAGTQRGGTQWLERQLNQHPHVHVAKEAAPFFSLPGRLTKDDEILKFLKPFASADKALQGHRSPGYFWVPDPKSRFSTPRKQDTAAAIRDMLDPNAPVLLSLRNPVERAISAYWHYFSNADIALSAGIFQTPVRFGVIDRGFYRRHYEHWARTLGPERLRVLVFDDLVDRPRIYLQEALDALRVGDSPEFWGALKPKVKVGNVGWLPQFRKQSPITAQEIAALYALYADDIRFMEEVLGRELPKWHNVGRLIKQYTAEGK</sequence>
<evidence type="ECO:0000313" key="3">
    <source>
        <dbReference type="Proteomes" id="UP001500843"/>
    </source>
</evidence>
<dbReference type="InterPro" id="IPR046237">
    <property type="entry name" value="DUF6270"/>
</dbReference>
<gene>
    <name evidence="2" type="ORF">GCM10023198_09140</name>
</gene>
<dbReference type="InterPro" id="IPR037359">
    <property type="entry name" value="NST/OST"/>
</dbReference>
<dbReference type="SUPFAM" id="SSF52540">
    <property type="entry name" value="P-loop containing nucleoside triphosphate hydrolases"/>
    <property type="match status" value="1"/>
</dbReference>